<dbReference type="Proteomes" id="UP001597201">
    <property type="component" value="Unassembled WGS sequence"/>
</dbReference>
<keyword evidence="1" id="KW-0812">Transmembrane</keyword>
<evidence type="ECO:0000313" key="3">
    <source>
        <dbReference type="Proteomes" id="UP001597201"/>
    </source>
</evidence>
<dbReference type="EMBL" id="JBHTMY010000001">
    <property type="protein sequence ID" value="MFD1314284.1"/>
    <property type="molecule type" value="Genomic_DNA"/>
</dbReference>
<accession>A0ABW3Y0L7</accession>
<dbReference type="InterPro" id="IPR045749">
    <property type="entry name" value="DUF6090"/>
</dbReference>
<keyword evidence="1" id="KW-0472">Membrane</keyword>
<sequence>MIKFFRKIREQLIYQNRTSSKTNRLSKYFLYAIGEIILVVIGILIALQINNWNEKRKENLKSKALLQEFKKDLVRDTLESNYVTGMLKRQIQIESWALLLTSYHEHQTDSLRLVFFGPYYQQSISVRTYDKLQNSENPNLTGFPILQNKLTKYYTETKYLVDAFNEEEKLFALENNINQIIRSKLEINLKDFPMLPKAKDQDNILFDFVTSIEGRNFIKENYMRREGMIRYFEKVKQEAKELVLQIDTSLKGNQ</sequence>
<proteinExistence type="predicted"/>
<gene>
    <name evidence="2" type="ORF">ACFQ39_01540</name>
</gene>
<dbReference type="RefSeq" id="WP_377175738.1">
    <property type="nucleotide sequence ID" value="NZ_JBHTMY010000001.1"/>
</dbReference>
<comment type="caution">
    <text evidence="2">The sequence shown here is derived from an EMBL/GenBank/DDBJ whole genome shotgun (WGS) entry which is preliminary data.</text>
</comment>
<keyword evidence="3" id="KW-1185">Reference proteome</keyword>
<keyword evidence="1" id="KW-1133">Transmembrane helix</keyword>
<name>A0ABW3Y0L7_9FLAO</name>
<evidence type="ECO:0000313" key="2">
    <source>
        <dbReference type="EMBL" id="MFD1314284.1"/>
    </source>
</evidence>
<evidence type="ECO:0000256" key="1">
    <source>
        <dbReference type="SAM" id="Phobius"/>
    </source>
</evidence>
<reference evidence="3" key="1">
    <citation type="journal article" date="2019" name="Int. J. Syst. Evol. Microbiol.">
        <title>The Global Catalogue of Microorganisms (GCM) 10K type strain sequencing project: providing services to taxonomists for standard genome sequencing and annotation.</title>
        <authorList>
            <consortium name="The Broad Institute Genomics Platform"/>
            <consortium name="The Broad Institute Genome Sequencing Center for Infectious Disease"/>
            <person name="Wu L."/>
            <person name="Ma J."/>
        </authorList>
    </citation>
    <scope>NUCLEOTIDE SEQUENCE [LARGE SCALE GENOMIC DNA]</scope>
    <source>
        <strain evidence="3">CCUG 61485</strain>
    </source>
</reference>
<organism evidence="2 3">
    <name type="scientific">Namhaeicola litoreus</name>
    <dbReference type="NCBI Taxonomy" id="1052145"/>
    <lineage>
        <taxon>Bacteria</taxon>
        <taxon>Pseudomonadati</taxon>
        <taxon>Bacteroidota</taxon>
        <taxon>Flavobacteriia</taxon>
        <taxon>Flavobacteriales</taxon>
        <taxon>Flavobacteriaceae</taxon>
        <taxon>Namhaeicola</taxon>
    </lineage>
</organism>
<dbReference type="Pfam" id="PF19578">
    <property type="entry name" value="DUF6090"/>
    <property type="match status" value="1"/>
</dbReference>
<protein>
    <submittedName>
        <fullName evidence="2">DUF6090 family protein</fullName>
    </submittedName>
</protein>
<feature type="transmembrane region" description="Helical" evidence="1">
    <location>
        <begin position="28"/>
        <end position="49"/>
    </location>
</feature>